<comment type="similarity">
    <text evidence="2">Belongs to the bZIP family.</text>
</comment>
<dbReference type="InterPro" id="IPR044827">
    <property type="entry name" value="GBF-like"/>
</dbReference>
<dbReference type="RefSeq" id="XP_016477078.1">
    <property type="nucleotide sequence ID" value="XM_016621592.2"/>
</dbReference>
<dbReference type="GO" id="GO:0043565">
    <property type="term" value="F:sequence-specific DNA binding"/>
    <property type="evidence" value="ECO:0000318"/>
    <property type="project" value="GO_Central"/>
</dbReference>
<feature type="domain" description="BZIP" evidence="9">
    <location>
        <begin position="102"/>
        <end position="165"/>
    </location>
</feature>
<accession>A0A1S4AKX4</accession>
<keyword evidence="10" id="KW-1185">Reference proteome</keyword>
<dbReference type="STRING" id="4097.A0A1S4AKX4"/>
<dbReference type="Pfam" id="PF00170">
    <property type="entry name" value="bZIP_1"/>
    <property type="match status" value="1"/>
</dbReference>
<feature type="region of interest" description="Disordered" evidence="8">
    <location>
        <begin position="370"/>
        <end position="393"/>
    </location>
</feature>
<name>A0A1S4AKX4_TOBAC</name>
<reference evidence="10" key="1">
    <citation type="journal article" date="2014" name="Nat. Commun.">
        <title>The tobacco genome sequence and its comparison with those of tomato and potato.</title>
        <authorList>
            <person name="Sierro N."/>
            <person name="Battey J.N."/>
            <person name="Ouadi S."/>
            <person name="Bakaher N."/>
            <person name="Bovet L."/>
            <person name="Willig A."/>
            <person name="Goepfert S."/>
            <person name="Peitsch M.C."/>
            <person name="Ivanov N.V."/>
        </authorList>
    </citation>
    <scope>NUCLEOTIDE SEQUENCE [LARGE SCALE GENOMIC DNA]</scope>
</reference>
<dbReference type="SMART" id="SM00338">
    <property type="entry name" value="BRLZ"/>
    <property type="match status" value="1"/>
</dbReference>
<dbReference type="PROSITE" id="PS50217">
    <property type="entry name" value="BZIP"/>
    <property type="match status" value="1"/>
</dbReference>
<dbReference type="GO" id="GO:0003700">
    <property type="term" value="F:DNA-binding transcription factor activity"/>
    <property type="evidence" value="ECO:0007669"/>
    <property type="project" value="InterPro"/>
</dbReference>
<keyword evidence="4" id="KW-0238">DNA-binding</keyword>
<dbReference type="InterPro" id="IPR045314">
    <property type="entry name" value="bZIP_plant_GBF1"/>
</dbReference>
<dbReference type="GO" id="GO:0005634">
    <property type="term" value="C:nucleus"/>
    <property type="evidence" value="ECO:0000318"/>
    <property type="project" value="GO_Central"/>
</dbReference>
<keyword evidence="7" id="KW-0175">Coiled coil</keyword>
<evidence type="ECO:0000256" key="3">
    <source>
        <dbReference type="ARBA" id="ARBA00023015"/>
    </source>
</evidence>
<proteinExistence type="inferred from homology"/>
<dbReference type="AlphaFoldDB" id="A0A1S4AKX4"/>
<reference evidence="11" key="2">
    <citation type="submission" date="2025-08" db="UniProtKB">
        <authorList>
            <consortium name="RefSeq"/>
        </authorList>
    </citation>
    <scope>IDENTIFICATION</scope>
    <source>
        <tissue evidence="11">Leaf</tissue>
    </source>
</reference>
<dbReference type="Proteomes" id="UP000790787">
    <property type="component" value="Chromosome 24"/>
</dbReference>
<dbReference type="GeneID" id="107798583"/>
<evidence type="ECO:0000256" key="8">
    <source>
        <dbReference type="SAM" id="MobiDB-lite"/>
    </source>
</evidence>
<evidence type="ECO:0000256" key="5">
    <source>
        <dbReference type="ARBA" id="ARBA00023163"/>
    </source>
</evidence>
<dbReference type="InterPro" id="IPR004827">
    <property type="entry name" value="bZIP"/>
</dbReference>
<evidence type="ECO:0000256" key="4">
    <source>
        <dbReference type="ARBA" id="ARBA00023125"/>
    </source>
</evidence>
<organism evidence="10 11">
    <name type="scientific">Nicotiana tabacum</name>
    <name type="common">Common tobacco</name>
    <dbReference type="NCBI Taxonomy" id="4097"/>
    <lineage>
        <taxon>Eukaryota</taxon>
        <taxon>Viridiplantae</taxon>
        <taxon>Streptophyta</taxon>
        <taxon>Embryophyta</taxon>
        <taxon>Tracheophyta</taxon>
        <taxon>Spermatophyta</taxon>
        <taxon>Magnoliopsida</taxon>
        <taxon>eudicotyledons</taxon>
        <taxon>Gunneridae</taxon>
        <taxon>Pentapetalae</taxon>
        <taxon>asterids</taxon>
        <taxon>lamiids</taxon>
        <taxon>Solanales</taxon>
        <taxon>Solanaceae</taxon>
        <taxon>Nicotianoideae</taxon>
        <taxon>Nicotianeae</taxon>
        <taxon>Nicotiana</taxon>
    </lineage>
</organism>
<dbReference type="PaxDb" id="4097-A0A1S4AKX4"/>
<dbReference type="CDD" id="cd14702">
    <property type="entry name" value="bZIP_plant_GBF1"/>
    <property type="match status" value="1"/>
</dbReference>
<keyword evidence="5" id="KW-0804">Transcription</keyword>
<dbReference type="OMA" id="VVHECST"/>
<evidence type="ECO:0000256" key="2">
    <source>
        <dbReference type="ARBA" id="ARBA00007163"/>
    </source>
</evidence>
<keyword evidence="6" id="KW-0539">Nucleus</keyword>
<evidence type="ECO:0000256" key="6">
    <source>
        <dbReference type="ARBA" id="ARBA00023242"/>
    </source>
</evidence>
<feature type="compositionally biased region" description="Polar residues" evidence="8">
    <location>
        <begin position="370"/>
        <end position="391"/>
    </location>
</feature>
<feature type="coiled-coil region" evidence="7">
    <location>
        <begin position="127"/>
        <end position="161"/>
    </location>
</feature>
<dbReference type="PANTHER" id="PTHR45967:SF28">
    <property type="entry name" value="BASIC-LEUCINE ZIPPER (BZIP) TRANSCRIPTION FACTOR FAMILY PROTEIN"/>
    <property type="match status" value="1"/>
</dbReference>
<evidence type="ECO:0000313" key="10">
    <source>
        <dbReference type="Proteomes" id="UP000790787"/>
    </source>
</evidence>
<evidence type="ECO:0000259" key="9">
    <source>
        <dbReference type="PROSITE" id="PS50217"/>
    </source>
</evidence>
<dbReference type="GO" id="GO:0006355">
    <property type="term" value="P:regulation of DNA-templated transcription"/>
    <property type="evidence" value="ECO:0000318"/>
    <property type="project" value="GO_Central"/>
</dbReference>
<gene>
    <name evidence="11" type="primary">LOC107798583</name>
</gene>
<evidence type="ECO:0000313" key="11">
    <source>
        <dbReference type="RefSeq" id="XP_016477078.1"/>
    </source>
</evidence>
<protein>
    <submittedName>
        <fullName evidence="11">Uncharacterized protein LOC107798583 isoform X1</fullName>
    </submittedName>
</protein>
<evidence type="ECO:0000256" key="7">
    <source>
        <dbReference type="SAM" id="Coils"/>
    </source>
</evidence>
<dbReference type="OrthoDB" id="1220110at2759"/>
<keyword evidence="3" id="KW-0805">Transcription regulation</keyword>
<sequence>MEYEEMHKTTPCAADGRFSDDELVEYEWEAAEALACLSHPVTGDVQLYMDARDVAGLYSTEQEIAIRSEDESELDTSLLCASNNPPVTSGKSRQDLTEAEKEGRRLRRVFANRESARQTIRRRQAMQEELTRKAADLALENENLKKNKELAAAEYSSLRNKNSSLKTQMAKIVKAEVQETYDESKLTPVETPSTWTTFPTFLHNQTQATPFFWSTVFQPLQSGSQSIYGFTQELPKPLGEFKRSDQLESHMMMNKPLYILPFPFHAESNPFYPPSSNHNEQHETSVVHECSTSNPRTTVNMENHLTATPLKVETETTDSIDTIHRDILREADSGYLLNEGSGQLLGLRSKEMLQVTANSSPFVRPVITRQSIRNSPQQDNTTPDVKVTSSAGGHVAGASPKMYQATRLQMPLYIAAKARRKRKELMKLKSQCYYQFH</sequence>
<dbReference type="RefSeq" id="XP_016477078.1">
    <property type="nucleotide sequence ID" value="XM_016621592.1"/>
</dbReference>
<evidence type="ECO:0000256" key="1">
    <source>
        <dbReference type="ARBA" id="ARBA00004123"/>
    </source>
</evidence>
<feature type="compositionally biased region" description="Basic and acidic residues" evidence="8">
    <location>
        <begin position="92"/>
        <end position="102"/>
    </location>
</feature>
<feature type="region of interest" description="Disordered" evidence="8">
    <location>
        <begin position="83"/>
        <end position="102"/>
    </location>
</feature>
<comment type="subcellular location">
    <subcellularLocation>
        <location evidence="1">Nucleus</location>
    </subcellularLocation>
</comment>
<dbReference type="KEGG" id="nta:107798583"/>
<dbReference type="PANTHER" id="PTHR45967">
    <property type="entry name" value="G-BOX-BINDING FACTOR 3-RELATED"/>
    <property type="match status" value="1"/>
</dbReference>